<dbReference type="Proteomes" id="UP001174936">
    <property type="component" value="Unassembled WGS sequence"/>
</dbReference>
<dbReference type="EMBL" id="JAULSV010000005">
    <property type="protein sequence ID" value="KAK0643400.1"/>
    <property type="molecule type" value="Genomic_DNA"/>
</dbReference>
<sequence length="216" mass="23015">MDCAGCNDTWERRECSAPVVEPRGCTAAKTDARVANAGCGNPVSNLTPPPPPPSRFTIPHHSPEPGWFFPIVPIFELLNAAPAGASASFRVPDWCGASWGRCHCSQGPRPNSPEIIALAGCSPPASGLLIDEILHHHRQARKVPAFQVCPSCPSPKDDGVPSCPSHSNSHCGPLPWEGGYQLWLSEPAPLFSVRCTGRLSASQRGFNNTTMGPPRP</sequence>
<proteinExistence type="predicted"/>
<protein>
    <submittedName>
        <fullName evidence="1">Uncharacterized protein</fullName>
    </submittedName>
</protein>
<evidence type="ECO:0000313" key="2">
    <source>
        <dbReference type="Proteomes" id="UP001174936"/>
    </source>
</evidence>
<evidence type="ECO:0000313" key="1">
    <source>
        <dbReference type="EMBL" id="KAK0643400.1"/>
    </source>
</evidence>
<dbReference type="AlphaFoldDB" id="A0AA40CLZ5"/>
<gene>
    <name evidence="1" type="ORF">B0T16DRAFT_181243</name>
</gene>
<reference evidence="1" key="1">
    <citation type="submission" date="2023-06" db="EMBL/GenBank/DDBJ databases">
        <title>Genome-scale phylogeny and comparative genomics of the fungal order Sordariales.</title>
        <authorList>
            <consortium name="Lawrence Berkeley National Laboratory"/>
            <person name="Hensen N."/>
            <person name="Bonometti L."/>
            <person name="Westerberg I."/>
            <person name="Brannstrom I.O."/>
            <person name="Guillou S."/>
            <person name="Cros-Aarteil S."/>
            <person name="Calhoun S."/>
            <person name="Haridas S."/>
            <person name="Kuo A."/>
            <person name="Mondo S."/>
            <person name="Pangilinan J."/>
            <person name="Riley R."/>
            <person name="Labutti K."/>
            <person name="Andreopoulos B."/>
            <person name="Lipzen A."/>
            <person name="Chen C."/>
            <person name="Yanf M."/>
            <person name="Daum C."/>
            <person name="Ng V."/>
            <person name="Clum A."/>
            <person name="Steindorff A."/>
            <person name="Ohm R."/>
            <person name="Martin F."/>
            <person name="Silar P."/>
            <person name="Natvig D."/>
            <person name="Lalanne C."/>
            <person name="Gautier V."/>
            <person name="Ament-Velasquez S.L."/>
            <person name="Kruys A."/>
            <person name="Hutchinson M.I."/>
            <person name="Powell A.J."/>
            <person name="Barry K."/>
            <person name="Miller A.N."/>
            <person name="Grigoriev I.V."/>
            <person name="Debuchy R."/>
            <person name="Gladieux P."/>
            <person name="Thoren M.H."/>
            <person name="Johannesson H."/>
        </authorList>
    </citation>
    <scope>NUCLEOTIDE SEQUENCE</scope>
    <source>
        <strain evidence="1">SMH2532-1</strain>
    </source>
</reference>
<accession>A0AA40CLZ5</accession>
<name>A0AA40CLZ5_9PEZI</name>
<keyword evidence="2" id="KW-1185">Reference proteome</keyword>
<comment type="caution">
    <text evidence="1">The sequence shown here is derived from an EMBL/GenBank/DDBJ whole genome shotgun (WGS) entry which is preliminary data.</text>
</comment>
<organism evidence="1 2">
    <name type="scientific">Cercophora newfieldiana</name>
    <dbReference type="NCBI Taxonomy" id="92897"/>
    <lineage>
        <taxon>Eukaryota</taxon>
        <taxon>Fungi</taxon>
        <taxon>Dikarya</taxon>
        <taxon>Ascomycota</taxon>
        <taxon>Pezizomycotina</taxon>
        <taxon>Sordariomycetes</taxon>
        <taxon>Sordariomycetidae</taxon>
        <taxon>Sordariales</taxon>
        <taxon>Lasiosphaeriaceae</taxon>
        <taxon>Cercophora</taxon>
    </lineage>
</organism>